<keyword evidence="2" id="KW-1133">Transmembrane helix</keyword>
<evidence type="ECO:0000256" key="1">
    <source>
        <dbReference type="SAM" id="MobiDB-lite"/>
    </source>
</evidence>
<reference evidence="4" key="1">
    <citation type="journal article" date="2021" name="PeerJ">
        <title>Extensive microbial diversity within the chicken gut microbiome revealed by metagenomics and culture.</title>
        <authorList>
            <person name="Gilroy R."/>
            <person name="Ravi A."/>
            <person name="Getino M."/>
            <person name="Pursley I."/>
            <person name="Horton D.L."/>
            <person name="Alikhan N.F."/>
            <person name="Baker D."/>
            <person name="Gharbi K."/>
            <person name="Hall N."/>
            <person name="Watson M."/>
            <person name="Adriaenssens E.M."/>
            <person name="Foster-Nyarko E."/>
            <person name="Jarju S."/>
            <person name="Secka A."/>
            <person name="Antonio M."/>
            <person name="Oren A."/>
            <person name="Chaudhuri R.R."/>
            <person name="La Ragione R."/>
            <person name="Hildebrand F."/>
            <person name="Pallen M.J."/>
        </authorList>
    </citation>
    <scope>NUCLEOTIDE SEQUENCE</scope>
    <source>
        <strain evidence="4">5032</strain>
    </source>
</reference>
<proteinExistence type="predicted"/>
<feature type="transmembrane region" description="Helical" evidence="2">
    <location>
        <begin position="105"/>
        <end position="123"/>
    </location>
</feature>
<feature type="compositionally biased region" description="Low complexity" evidence="1">
    <location>
        <begin position="176"/>
        <end position="234"/>
    </location>
</feature>
<sequence length="321" mass="33110">MNLEELGAALRAERERRGLSIEDVANTLKIGGRHLRALEDADLSSLPHVAYTRGFIRAYAGFLGLSQAEFDGVLQELAPQENIAPAQAVYMPAEESGSGAALGKLFSLLIVLIILAGGGYFLWSSGLLQKGVALVSGTSGDAPHVAKPSGLPDPAEPPVPAPAPKAAPERKESAPEAKPSAAAPTPAPAPQAAAPEGPAAATPAAAQTPAPATAPQTPAPTATAAENAPTAPATGNDGIQPEQHKVIIIATEECWIRSNADKTDVRQFSLNKGDTFALTFSHRLELKLGNAGGVRIRYDGKEMPPAGTSGQVLNLVFPPEN</sequence>
<dbReference type="Pfam" id="PF13464">
    <property type="entry name" value="RodZ_C"/>
    <property type="match status" value="1"/>
</dbReference>
<dbReference type="InterPro" id="IPR010982">
    <property type="entry name" value="Lambda_DNA-bd_dom_sf"/>
</dbReference>
<dbReference type="AlphaFoldDB" id="A0A9D2HMB1"/>
<feature type="domain" description="Cytoskeleton protein RodZ-like C-terminal" evidence="3">
    <location>
        <begin position="250"/>
        <end position="315"/>
    </location>
</feature>
<dbReference type="Pfam" id="PF13413">
    <property type="entry name" value="HTH_25"/>
    <property type="match status" value="1"/>
</dbReference>
<evidence type="ECO:0000313" key="5">
    <source>
        <dbReference type="Proteomes" id="UP000823821"/>
    </source>
</evidence>
<keyword evidence="2" id="KW-0812">Transmembrane</keyword>
<dbReference type="GO" id="GO:0003677">
    <property type="term" value="F:DNA binding"/>
    <property type="evidence" value="ECO:0007669"/>
    <property type="project" value="InterPro"/>
</dbReference>
<feature type="region of interest" description="Disordered" evidence="1">
    <location>
        <begin position="140"/>
        <end position="240"/>
    </location>
</feature>
<dbReference type="CDD" id="cd00093">
    <property type="entry name" value="HTH_XRE"/>
    <property type="match status" value="1"/>
</dbReference>
<dbReference type="PANTHER" id="PTHR34475:SF1">
    <property type="entry name" value="CYTOSKELETON PROTEIN RODZ"/>
    <property type="match status" value="1"/>
</dbReference>
<accession>A0A9D2HMB1</accession>
<reference evidence="4" key="2">
    <citation type="submission" date="2021-04" db="EMBL/GenBank/DDBJ databases">
        <authorList>
            <person name="Gilroy R."/>
        </authorList>
    </citation>
    <scope>NUCLEOTIDE SEQUENCE</scope>
    <source>
        <strain evidence="4">5032</strain>
    </source>
</reference>
<dbReference type="InterPro" id="IPR050400">
    <property type="entry name" value="Bact_Cytoskel_RodZ"/>
</dbReference>
<evidence type="ECO:0000313" key="4">
    <source>
        <dbReference type="EMBL" id="HJA78474.1"/>
    </source>
</evidence>
<dbReference type="PANTHER" id="PTHR34475">
    <property type="match status" value="1"/>
</dbReference>
<evidence type="ECO:0000256" key="2">
    <source>
        <dbReference type="SAM" id="Phobius"/>
    </source>
</evidence>
<name>A0A9D2HMB1_9BACT</name>
<dbReference type="InterPro" id="IPR025194">
    <property type="entry name" value="RodZ-like_C"/>
</dbReference>
<evidence type="ECO:0000259" key="3">
    <source>
        <dbReference type="Pfam" id="PF13464"/>
    </source>
</evidence>
<dbReference type="InterPro" id="IPR001387">
    <property type="entry name" value="Cro/C1-type_HTH"/>
</dbReference>
<keyword evidence="2" id="KW-0472">Membrane</keyword>
<comment type="caution">
    <text evidence="4">The sequence shown here is derived from an EMBL/GenBank/DDBJ whole genome shotgun (WGS) entry which is preliminary data.</text>
</comment>
<protein>
    <submittedName>
        <fullName evidence="4">DUF4115 domain-containing protein</fullName>
    </submittedName>
</protein>
<dbReference type="Gene3D" id="1.10.260.40">
    <property type="entry name" value="lambda repressor-like DNA-binding domains"/>
    <property type="match status" value="1"/>
</dbReference>
<dbReference type="Proteomes" id="UP000823821">
    <property type="component" value="Unassembled WGS sequence"/>
</dbReference>
<dbReference type="EMBL" id="DWZD01000018">
    <property type="protein sequence ID" value="HJA78474.1"/>
    <property type="molecule type" value="Genomic_DNA"/>
</dbReference>
<dbReference type="SUPFAM" id="SSF47413">
    <property type="entry name" value="lambda repressor-like DNA-binding domains"/>
    <property type="match status" value="1"/>
</dbReference>
<gene>
    <name evidence="4" type="ORF">H9784_02720</name>
</gene>
<organism evidence="4 5">
    <name type="scientific">Candidatus Desulfovibrio intestinavium</name>
    <dbReference type="NCBI Taxonomy" id="2838534"/>
    <lineage>
        <taxon>Bacteria</taxon>
        <taxon>Pseudomonadati</taxon>
        <taxon>Thermodesulfobacteriota</taxon>
        <taxon>Desulfovibrionia</taxon>
        <taxon>Desulfovibrionales</taxon>
        <taxon>Desulfovibrionaceae</taxon>
        <taxon>Desulfovibrio</taxon>
    </lineage>
</organism>
<feature type="compositionally biased region" description="Pro residues" evidence="1">
    <location>
        <begin position="154"/>
        <end position="165"/>
    </location>
</feature>